<reference evidence="2" key="1">
    <citation type="submission" date="2022-11" db="EMBL/GenBank/DDBJ databases">
        <title>Alteromonas sp. nov., isolated from sea water of the Qingdao.</title>
        <authorList>
            <person name="Wang Q."/>
        </authorList>
    </citation>
    <scope>NUCLEOTIDE SEQUENCE</scope>
    <source>
        <strain evidence="2">ASW11-7</strain>
    </source>
</reference>
<dbReference type="Proteomes" id="UP001142810">
    <property type="component" value="Unassembled WGS sequence"/>
</dbReference>
<accession>A0ABT3P687</accession>
<keyword evidence="1" id="KW-1133">Transmembrane helix</keyword>
<proteinExistence type="predicted"/>
<name>A0ABT3P687_9ALTE</name>
<feature type="transmembrane region" description="Helical" evidence="1">
    <location>
        <begin position="29"/>
        <end position="49"/>
    </location>
</feature>
<evidence type="ECO:0000313" key="3">
    <source>
        <dbReference type="Proteomes" id="UP001142810"/>
    </source>
</evidence>
<organism evidence="2 3">
    <name type="scientific">Alteromonas aquimaris</name>
    <dbReference type="NCBI Taxonomy" id="2998417"/>
    <lineage>
        <taxon>Bacteria</taxon>
        <taxon>Pseudomonadati</taxon>
        <taxon>Pseudomonadota</taxon>
        <taxon>Gammaproteobacteria</taxon>
        <taxon>Alteromonadales</taxon>
        <taxon>Alteromonadaceae</taxon>
        <taxon>Alteromonas/Salinimonas group</taxon>
        <taxon>Alteromonas</taxon>
    </lineage>
</organism>
<sequence>MKLLEYDFHFGAQLAQEGKPEENPYTGTVLAMTYYLGIFAIGLLFRLAMEFDVWGWMMENWPYEYGRVHSKNIAAPTGVLAIILFLALRYSLRKYFLRQEVINRLQQEFEIDDPDLRIHSFLPRFLLFFFMFYGVMIAGAYWVVVGFCTAIVIALELWVRYRFFWNRETLLQQPYAQKVVAEREKVKKKKRK</sequence>
<protein>
    <submittedName>
        <fullName evidence="2">Uncharacterized protein</fullName>
    </submittedName>
</protein>
<gene>
    <name evidence="2" type="ORF">OPS25_07205</name>
</gene>
<keyword evidence="1" id="KW-0472">Membrane</keyword>
<keyword evidence="1" id="KW-0812">Transmembrane</keyword>
<feature type="transmembrane region" description="Helical" evidence="1">
    <location>
        <begin position="125"/>
        <end position="155"/>
    </location>
</feature>
<dbReference type="EMBL" id="JAPFRD010000009">
    <property type="protein sequence ID" value="MCW8108279.1"/>
    <property type="molecule type" value="Genomic_DNA"/>
</dbReference>
<evidence type="ECO:0000256" key="1">
    <source>
        <dbReference type="SAM" id="Phobius"/>
    </source>
</evidence>
<comment type="caution">
    <text evidence="2">The sequence shown here is derived from an EMBL/GenBank/DDBJ whole genome shotgun (WGS) entry which is preliminary data.</text>
</comment>
<feature type="transmembrane region" description="Helical" evidence="1">
    <location>
        <begin position="69"/>
        <end position="88"/>
    </location>
</feature>
<keyword evidence="3" id="KW-1185">Reference proteome</keyword>
<dbReference type="RefSeq" id="WP_265616981.1">
    <property type="nucleotide sequence ID" value="NZ_JAPFRD010000009.1"/>
</dbReference>
<evidence type="ECO:0000313" key="2">
    <source>
        <dbReference type="EMBL" id="MCW8108279.1"/>
    </source>
</evidence>